<evidence type="ECO:0000259" key="2">
    <source>
        <dbReference type="Pfam" id="PF01636"/>
    </source>
</evidence>
<keyword evidence="3" id="KW-0418">Kinase</keyword>
<dbReference type="AlphaFoldDB" id="A0A2T0A0W9"/>
<accession>A0A2T0A0W9</accession>
<proteinExistence type="predicted"/>
<dbReference type="PANTHER" id="PTHR21310:SF15">
    <property type="entry name" value="AMINOGLYCOSIDE PHOSPHOTRANSFERASE DOMAIN-CONTAINING PROTEIN"/>
    <property type="match status" value="1"/>
</dbReference>
<organism evidence="3 4">
    <name type="scientific">Rhodotorula toruloides</name>
    <name type="common">Yeast</name>
    <name type="synonym">Rhodosporidium toruloides</name>
    <dbReference type="NCBI Taxonomy" id="5286"/>
    <lineage>
        <taxon>Eukaryota</taxon>
        <taxon>Fungi</taxon>
        <taxon>Dikarya</taxon>
        <taxon>Basidiomycota</taxon>
        <taxon>Pucciniomycotina</taxon>
        <taxon>Microbotryomycetes</taxon>
        <taxon>Sporidiobolales</taxon>
        <taxon>Sporidiobolaceae</taxon>
        <taxon>Rhodotorula</taxon>
    </lineage>
</organism>
<dbReference type="OrthoDB" id="5598852at2759"/>
<comment type="caution">
    <text evidence="3">The sequence shown here is derived from an EMBL/GenBank/DDBJ whole genome shotgun (WGS) entry which is preliminary data.</text>
</comment>
<evidence type="ECO:0000256" key="1">
    <source>
        <dbReference type="SAM" id="MobiDB-lite"/>
    </source>
</evidence>
<dbReference type="Gene3D" id="3.90.1200.10">
    <property type="match status" value="1"/>
</dbReference>
<dbReference type="InterPro" id="IPR051678">
    <property type="entry name" value="AGP_Transferase"/>
</dbReference>
<dbReference type="InterPro" id="IPR011009">
    <property type="entry name" value="Kinase-like_dom_sf"/>
</dbReference>
<reference evidence="3 4" key="1">
    <citation type="journal article" date="2018" name="Elife">
        <title>Functional genomics of lipid metabolism in the oleaginous yeast Rhodosporidium toruloides.</title>
        <authorList>
            <person name="Coradetti S.T."/>
            <person name="Pinel D."/>
            <person name="Geiselman G."/>
            <person name="Ito M."/>
            <person name="Mondo S."/>
            <person name="Reilly M.C."/>
            <person name="Cheng Y.F."/>
            <person name="Bauer S."/>
            <person name="Grigoriev I."/>
            <person name="Gladden J.M."/>
            <person name="Simmons B.A."/>
            <person name="Brem R."/>
            <person name="Arkin A.P."/>
            <person name="Skerker J.M."/>
        </authorList>
    </citation>
    <scope>NUCLEOTIDE SEQUENCE [LARGE SCALE GENOMIC DNA]</scope>
    <source>
        <strain evidence="3 4">NBRC 0880</strain>
    </source>
</reference>
<dbReference type="EMBL" id="LCTV02000011">
    <property type="protein sequence ID" value="PRQ71644.1"/>
    <property type="molecule type" value="Genomic_DNA"/>
</dbReference>
<dbReference type="Pfam" id="PF01636">
    <property type="entry name" value="APH"/>
    <property type="match status" value="1"/>
</dbReference>
<keyword evidence="3" id="KW-0808">Transferase</keyword>
<feature type="domain" description="Aminoglycoside phosphotransferase" evidence="2">
    <location>
        <begin position="90"/>
        <end position="293"/>
    </location>
</feature>
<dbReference type="Proteomes" id="UP000239560">
    <property type="component" value="Unassembled WGS sequence"/>
</dbReference>
<gene>
    <name evidence="3" type="ORF">AAT19DRAFT_9759</name>
</gene>
<sequence length="319" mass="36567">MKLDGRWLTFPTVPAVASTDPSSPSKRPRRFINERNRPLAPSSAAVEEDLPPPNWIKTNGDSLTEEDRNYVKRVIWRGRRFIVKYGWCVRQQEADIMRFVRANTNVPVPEVFAVKVYEKQVFIYMEDVEGSTMHDCDESTRRMVAPQILAHIQQLRQLRMPSQGQIGDFPAPTYRNLKRAILGCTPSSKYSQMPAVDTTADFQRWLAVEVAPRIRMFPSVETRKRLVPHVESLDASAPVVFTHGDLHSGNILVRDGRVVGIIDWEMGGWYPEWVEAEIVGYYRDTGDERAAEVAAVLGLAEEKERWKSRHLWIHALRIA</sequence>
<dbReference type="InterPro" id="IPR002575">
    <property type="entry name" value="Aminoglycoside_PTrfase"/>
</dbReference>
<protein>
    <submittedName>
        <fullName evidence="3">Protein kinase-like domain-containing protein</fullName>
    </submittedName>
</protein>
<dbReference type="PANTHER" id="PTHR21310">
    <property type="entry name" value="AMINOGLYCOSIDE PHOSPHOTRANSFERASE-RELATED-RELATED"/>
    <property type="match status" value="1"/>
</dbReference>
<dbReference type="SUPFAM" id="SSF56112">
    <property type="entry name" value="Protein kinase-like (PK-like)"/>
    <property type="match status" value="1"/>
</dbReference>
<evidence type="ECO:0000313" key="3">
    <source>
        <dbReference type="EMBL" id="PRQ71644.1"/>
    </source>
</evidence>
<name>A0A2T0A0W9_RHOTO</name>
<feature type="region of interest" description="Disordered" evidence="1">
    <location>
        <begin position="14"/>
        <end position="59"/>
    </location>
</feature>
<evidence type="ECO:0000313" key="4">
    <source>
        <dbReference type="Proteomes" id="UP000239560"/>
    </source>
</evidence>
<dbReference type="GO" id="GO:0016301">
    <property type="term" value="F:kinase activity"/>
    <property type="evidence" value="ECO:0007669"/>
    <property type="project" value="UniProtKB-KW"/>
</dbReference>